<dbReference type="EMBL" id="CP003653">
    <property type="protein sequence ID" value="AFZ34108.1"/>
    <property type="molecule type" value="Genomic_DNA"/>
</dbReference>
<reference evidence="5" key="1">
    <citation type="journal article" date="2013" name="Proc. Natl. Acad. Sci. U.S.A.">
        <title>Improving the coverage of the cyanobacterial phylum using diversity-driven genome sequencing.</title>
        <authorList>
            <person name="Shih P.M."/>
            <person name="Wu D."/>
            <person name="Latifi A."/>
            <person name="Axen S.D."/>
            <person name="Fewer D.P."/>
            <person name="Talla E."/>
            <person name="Calteau A."/>
            <person name="Cai F."/>
            <person name="Tandeau de Marsac N."/>
            <person name="Rippka R."/>
            <person name="Herdman M."/>
            <person name="Sivonen K."/>
            <person name="Coursin T."/>
            <person name="Laurent T."/>
            <person name="Goodwin L."/>
            <person name="Nolan M."/>
            <person name="Davenport K.W."/>
            <person name="Han C.S."/>
            <person name="Rubin E.M."/>
            <person name="Eisen J.A."/>
            <person name="Woyke T."/>
            <person name="Gugger M."/>
            <person name="Kerfeld C.A."/>
        </authorList>
    </citation>
    <scope>NUCLEOTIDE SEQUENCE [LARGE SCALE GENOMIC DNA]</scope>
    <source>
        <strain evidence="5">ATCC 29371 / PCC 7437</strain>
    </source>
</reference>
<dbReference type="InterPro" id="IPR021109">
    <property type="entry name" value="Peptidase_aspartic_dom_sf"/>
</dbReference>
<feature type="chain" id="PRO_5003938064" description="Peptidase A2 domain-containing protein" evidence="2">
    <location>
        <begin position="24"/>
        <end position="185"/>
    </location>
</feature>
<protein>
    <recommendedName>
        <fullName evidence="3">Peptidase A2 domain-containing protein</fullName>
    </recommendedName>
</protein>
<dbReference type="STRING" id="111780.Sta7437_0501"/>
<dbReference type="Gene3D" id="2.40.70.10">
    <property type="entry name" value="Acid Proteases"/>
    <property type="match status" value="1"/>
</dbReference>
<name>K9XNL4_STAC7</name>
<dbReference type="SUPFAM" id="SSF50630">
    <property type="entry name" value="Acid proteases"/>
    <property type="match status" value="1"/>
</dbReference>
<keyword evidence="2" id="KW-0732">Signal</keyword>
<dbReference type="AlphaFoldDB" id="K9XNL4"/>
<dbReference type="RefSeq" id="WP_015191781.1">
    <property type="nucleotide sequence ID" value="NC_019748.1"/>
</dbReference>
<dbReference type="HOGENOM" id="CLU_108465_0_0_3"/>
<dbReference type="Pfam" id="PF13975">
    <property type="entry name" value="gag-asp_proteas"/>
    <property type="match status" value="1"/>
</dbReference>
<dbReference type="eggNOG" id="COG3577">
    <property type="taxonomic scope" value="Bacteria"/>
</dbReference>
<feature type="signal peptide" evidence="2">
    <location>
        <begin position="1"/>
        <end position="23"/>
    </location>
</feature>
<dbReference type="PROSITE" id="PS50175">
    <property type="entry name" value="ASP_PROT_RETROV"/>
    <property type="match status" value="1"/>
</dbReference>
<evidence type="ECO:0000256" key="1">
    <source>
        <dbReference type="ARBA" id="ARBA00022801"/>
    </source>
</evidence>
<dbReference type="KEGG" id="scs:Sta7437_0501"/>
<gene>
    <name evidence="4" type="ordered locus">Sta7437_0501</name>
</gene>
<evidence type="ECO:0000313" key="4">
    <source>
        <dbReference type="EMBL" id="AFZ34108.1"/>
    </source>
</evidence>
<evidence type="ECO:0000256" key="2">
    <source>
        <dbReference type="SAM" id="SignalP"/>
    </source>
</evidence>
<evidence type="ECO:0000259" key="3">
    <source>
        <dbReference type="PROSITE" id="PS50175"/>
    </source>
</evidence>
<dbReference type="GO" id="GO:0006508">
    <property type="term" value="P:proteolysis"/>
    <property type="evidence" value="ECO:0007669"/>
    <property type="project" value="InterPro"/>
</dbReference>
<sequence length="185" mass="19961">MKKLLNLLLISVMFNPIGLIATAQSDSECLLLDANGKPMDLGYLCGGQVTPKTNHSNLSNSSSNSGVFTVKIKRREFGIPVIDVQFNNQHTFEMLVDTGASLTILTEKMAQTLQIQPQGTMLLYTANNSITVPTSTVSSIAAAGIRSKNIGVAIAPSLDIGLLGQNFFGHYDITIKQDAIEFKTR</sequence>
<dbReference type="Proteomes" id="UP000010473">
    <property type="component" value="Chromosome"/>
</dbReference>
<organism evidence="4 5">
    <name type="scientific">Stanieria cyanosphaera (strain ATCC 29371 / PCC 7437)</name>
    <dbReference type="NCBI Taxonomy" id="111780"/>
    <lineage>
        <taxon>Bacteria</taxon>
        <taxon>Bacillati</taxon>
        <taxon>Cyanobacteriota</taxon>
        <taxon>Cyanophyceae</taxon>
        <taxon>Pleurocapsales</taxon>
        <taxon>Dermocarpellaceae</taxon>
        <taxon>Stanieria</taxon>
    </lineage>
</organism>
<dbReference type="GO" id="GO:0004190">
    <property type="term" value="F:aspartic-type endopeptidase activity"/>
    <property type="evidence" value="ECO:0007669"/>
    <property type="project" value="InterPro"/>
</dbReference>
<dbReference type="PROSITE" id="PS00141">
    <property type="entry name" value="ASP_PROTEASE"/>
    <property type="match status" value="1"/>
</dbReference>
<evidence type="ECO:0000313" key="5">
    <source>
        <dbReference type="Proteomes" id="UP000010473"/>
    </source>
</evidence>
<dbReference type="InterPro" id="IPR001995">
    <property type="entry name" value="Peptidase_A2_cat"/>
</dbReference>
<proteinExistence type="predicted"/>
<accession>K9XNL4</accession>
<dbReference type="CDD" id="cd05483">
    <property type="entry name" value="retropepsin_like_bacteria"/>
    <property type="match status" value="1"/>
</dbReference>
<keyword evidence="1" id="KW-0378">Hydrolase</keyword>
<feature type="domain" description="Peptidase A2" evidence="3">
    <location>
        <begin position="92"/>
        <end position="107"/>
    </location>
</feature>
<dbReference type="InterPro" id="IPR034122">
    <property type="entry name" value="Retropepsin-like_bacterial"/>
</dbReference>
<dbReference type="InterPro" id="IPR001969">
    <property type="entry name" value="Aspartic_peptidase_AS"/>
</dbReference>
<keyword evidence="5" id="KW-1185">Reference proteome</keyword>